<dbReference type="Gene3D" id="3.10.28.20">
    <property type="entry name" value="Acetamidase/Formamidase-like domains"/>
    <property type="match status" value="1"/>
</dbReference>
<reference evidence="3 6" key="2">
    <citation type="submission" date="2016-11" db="EMBL/GenBank/DDBJ databases">
        <title>Genomic analysis of Caldithrix abyssi and proposal of a novel bacterial phylum Caldithrichaeota.</title>
        <authorList>
            <person name="Kublanov I."/>
            <person name="Sigalova O."/>
            <person name="Gavrilov S."/>
            <person name="Lebedinsky A."/>
            <person name="Ivanova N."/>
            <person name="Daum C."/>
            <person name="Reddy T."/>
            <person name="Klenk H.P."/>
            <person name="Goker M."/>
            <person name="Reva O."/>
            <person name="Miroshnichenko M."/>
            <person name="Kyprides N."/>
            <person name="Woyke T."/>
            <person name="Gelfand M."/>
        </authorList>
    </citation>
    <scope>NUCLEOTIDE SEQUENCE [LARGE SCALE GENOMIC DNA]</scope>
    <source>
        <strain evidence="3 6">LF13</strain>
    </source>
</reference>
<dbReference type="PaxDb" id="880073-Calab_2902"/>
<dbReference type="HOGENOM" id="CLU_846488_0_0_0"/>
<dbReference type="STRING" id="880073.Cabys_1760"/>
<name>H1XS16_CALAY</name>
<evidence type="ECO:0000313" key="3">
    <source>
        <dbReference type="EMBL" id="APF18509.1"/>
    </source>
</evidence>
<dbReference type="RefSeq" id="WP_006929867.1">
    <property type="nucleotide sequence ID" value="NZ_CM001402.1"/>
</dbReference>
<dbReference type="EMBL" id="CM001402">
    <property type="protein sequence ID" value="EHO42509.1"/>
    <property type="molecule type" value="Genomic_DNA"/>
</dbReference>
<reference evidence="4 5" key="1">
    <citation type="submission" date="2011-09" db="EMBL/GenBank/DDBJ databases">
        <title>The permanent draft genome of Caldithrix abyssi DSM 13497.</title>
        <authorList>
            <consortium name="US DOE Joint Genome Institute (JGI-PGF)"/>
            <person name="Lucas S."/>
            <person name="Han J."/>
            <person name="Lapidus A."/>
            <person name="Bruce D."/>
            <person name="Goodwin L."/>
            <person name="Pitluck S."/>
            <person name="Peters L."/>
            <person name="Kyrpides N."/>
            <person name="Mavromatis K."/>
            <person name="Ivanova N."/>
            <person name="Mikhailova N."/>
            <person name="Chertkov O."/>
            <person name="Detter J.C."/>
            <person name="Tapia R."/>
            <person name="Han C."/>
            <person name="Land M."/>
            <person name="Hauser L."/>
            <person name="Markowitz V."/>
            <person name="Cheng J.-F."/>
            <person name="Hugenholtz P."/>
            <person name="Woyke T."/>
            <person name="Wu D."/>
            <person name="Spring S."/>
            <person name="Brambilla E."/>
            <person name="Klenk H.-P."/>
            <person name="Eisen J.A."/>
        </authorList>
    </citation>
    <scope>NUCLEOTIDE SEQUENCE [LARGE SCALE GENOMIC DNA]</scope>
    <source>
        <strain evidence="4 5">DSM 13497</strain>
    </source>
</reference>
<feature type="signal peptide" evidence="1">
    <location>
        <begin position="1"/>
        <end position="22"/>
    </location>
</feature>
<organism evidence="4 5">
    <name type="scientific">Caldithrix abyssi DSM 13497</name>
    <dbReference type="NCBI Taxonomy" id="880073"/>
    <lineage>
        <taxon>Bacteria</taxon>
        <taxon>Pseudomonadati</taxon>
        <taxon>Calditrichota</taxon>
        <taxon>Calditrichia</taxon>
        <taxon>Calditrichales</taxon>
        <taxon>Calditrichaceae</taxon>
        <taxon>Caldithrix</taxon>
    </lineage>
</organism>
<keyword evidence="1" id="KW-0732">Signal</keyword>
<dbReference type="OrthoDB" id="368566at2"/>
<evidence type="ECO:0000313" key="6">
    <source>
        <dbReference type="Proteomes" id="UP000183868"/>
    </source>
</evidence>
<dbReference type="eggNOG" id="ENOG503107D">
    <property type="taxonomic scope" value="Bacteria"/>
</dbReference>
<dbReference type="AlphaFoldDB" id="H1XS16"/>
<evidence type="ECO:0000313" key="5">
    <source>
        <dbReference type="Proteomes" id="UP000004671"/>
    </source>
</evidence>
<keyword evidence="3" id="KW-0449">Lipoprotein</keyword>
<proteinExistence type="predicted"/>
<evidence type="ECO:0000256" key="1">
    <source>
        <dbReference type="SAM" id="SignalP"/>
    </source>
</evidence>
<dbReference type="KEGG" id="caby:Cabys_1760"/>
<feature type="chain" id="PRO_5010834601" evidence="1">
    <location>
        <begin position="23"/>
        <end position="345"/>
    </location>
</feature>
<feature type="domain" description="Lipoprotein LPP20-like" evidence="2">
    <location>
        <begin position="35"/>
        <end position="142"/>
    </location>
</feature>
<dbReference type="Proteomes" id="UP000183868">
    <property type="component" value="Chromosome"/>
</dbReference>
<dbReference type="EMBL" id="CP018099">
    <property type="protein sequence ID" value="APF18509.1"/>
    <property type="molecule type" value="Genomic_DNA"/>
</dbReference>
<dbReference type="Pfam" id="PF02169">
    <property type="entry name" value="LPP20"/>
    <property type="match status" value="1"/>
</dbReference>
<keyword evidence="5" id="KW-1185">Reference proteome</keyword>
<evidence type="ECO:0000259" key="2">
    <source>
        <dbReference type="Pfam" id="PF02169"/>
    </source>
</evidence>
<protein>
    <submittedName>
        <fullName evidence="3">LPP20 lipoprotein</fullName>
    </submittedName>
</protein>
<dbReference type="InParanoid" id="H1XS16"/>
<accession>H1XS16</accession>
<gene>
    <name evidence="3" type="ORF">Cabys_1760</name>
    <name evidence="4" type="ORF">Calab_2902</name>
</gene>
<dbReference type="Proteomes" id="UP000004671">
    <property type="component" value="Chromosome"/>
</dbReference>
<sequence precursor="true">MKILFRMIIALLFIQFWQCSYAQKSSGVQRGSEKPAWVNNPYEVYSEHQYLVGVGSGDTREAAEKNAMGQIAKIFKTHVQVDETLIESVFESLKKNKSSISSETNILNRTRLQSDVQLKNVKIGQVFFSEKEGLYYALAYLDRAETAALLEQDFNENNLLLKRYYETSQSETNKLRQLANINKALALAQVNSLINEQYKVLTGGDGLELAVSEDALQNAARKIREAIVVQISGEGPSAEEIAAYLREVLGRFGFSMGRQNPHLSIRYQLEMNKTDLNRPGVVAYNWHFKIDVNDLINQTTLKTFNINKRSAAISEDEVRARVLRTIKKALTTKFYKQLMDYFNSF</sequence>
<dbReference type="InterPro" id="IPR024952">
    <property type="entry name" value="LPP20-like_dom"/>
</dbReference>
<evidence type="ECO:0000313" key="4">
    <source>
        <dbReference type="EMBL" id="EHO42509.1"/>
    </source>
</evidence>